<comment type="caution">
    <text evidence="1">The sequence shown here is derived from an EMBL/GenBank/DDBJ whole genome shotgun (WGS) entry which is preliminary data.</text>
</comment>
<evidence type="ECO:0000313" key="2">
    <source>
        <dbReference type="Proteomes" id="UP000215305"/>
    </source>
</evidence>
<dbReference type="RefSeq" id="XP_026609619.1">
    <property type="nucleotide sequence ID" value="XM_026755033.1"/>
</dbReference>
<organism evidence="1 2">
    <name type="scientific">Aspergillus thermomutatus</name>
    <name type="common">Neosartorya pseudofischeri</name>
    <dbReference type="NCBI Taxonomy" id="41047"/>
    <lineage>
        <taxon>Eukaryota</taxon>
        <taxon>Fungi</taxon>
        <taxon>Dikarya</taxon>
        <taxon>Ascomycota</taxon>
        <taxon>Pezizomycotina</taxon>
        <taxon>Eurotiomycetes</taxon>
        <taxon>Eurotiomycetidae</taxon>
        <taxon>Eurotiales</taxon>
        <taxon>Aspergillaceae</taxon>
        <taxon>Aspergillus</taxon>
        <taxon>Aspergillus subgen. Fumigati</taxon>
    </lineage>
</organism>
<dbReference type="Proteomes" id="UP000215305">
    <property type="component" value="Unassembled WGS sequence"/>
</dbReference>
<proteinExistence type="predicted"/>
<dbReference type="AlphaFoldDB" id="A0A397FZK0"/>
<protein>
    <submittedName>
        <fullName evidence="1">Uncharacterized protein</fullName>
    </submittedName>
</protein>
<name>A0A397FZK0_ASPTH</name>
<gene>
    <name evidence="1" type="ORF">CDV56_101414</name>
</gene>
<keyword evidence="2" id="KW-1185">Reference proteome</keyword>
<dbReference type="EMBL" id="NKHU02000464">
    <property type="protein sequence ID" value="RHZ43229.1"/>
    <property type="molecule type" value="Genomic_DNA"/>
</dbReference>
<sequence length="73" mass="8360">MGIKCYAAASIISLVQDKISRILLLSIQPQTIQDKMGRPKHSDDKAKKLKEIRDEKEPLAAKTKYSIWFFLPD</sequence>
<dbReference type="GeneID" id="38123388"/>
<evidence type="ECO:0000313" key="1">
    <source>
        <dbReference type="EMBL" id="RHZ43229.1"/>
    </source>
</evidence>
<accession>A0A397FZK0</accession>
<dbReference type="VEuPathDB" id="FungiDB:CDV56_101414"/>
<reference evidence="1" key="1">
    <citation type="submission" date="2018-08" db="EMBL/GenBank/DDBJ databases">
        <title>Draft genome sequence of azole-resistant Aspergillus thermomutatus (Neosartorya pseudofischeri) strain HMR AF 39, isolated from a human nasal aspirate.</title>
        <authorList>
            <person name="Parent-Michaud M."/>
            <person name="Dufresne P.J."/>
            <person name="Fournier E."/>
            <person name="Martineau C."/>
            <person name="Moreira S."/>
            <person name="Perkins V."/>
            <person name="De Repentigny L."/>
            <person name="Dufresne S.F."/>
        </authorList>
    </citation>
    <scope>NUCLEOTIDE SEQUENCE [LARGE SCALE GENOMIC DNA]</scope>
    <source>
        <strain evidence="1">HMR AF 39</strain>
    </source>
</reference>